<feature type="region of interest" description="Disordered" evidence="1">
    <location>
        <begin position="284"/>
        <end position="324"/>
    </location>
</feature>
<proteinExistence type="predicted"/>
<protein>
    <recommendedName>
        <fullName evidence="4">LtrC-like protein</fullName>
    </recommendedName>
</protein>
<reference evidence="2 3" key="1">
    <citation type="submission" date="2018-08" db="EMBL/GenBank/DDBJ databases">
        <title>A genome reference for cultivated species of the human gut microbiota.</title>
        <authorList>
            <person name="Zou Y."/>
            <person name="Xue W."/>
            <person name="Luo G."/>
        </authorList>
    </citation>
    <scope>NUCLEOTIDE SEQUENCE [LARGE SCALE GENOMIC DNA]</scope>
    <source>
        <strain evidence="2 3">AF12-11</strain>
    </source>
</reference>
<dbReference type="EMBL" id="QSAJ01000038">
    <property type="protein sequence ID" value="RGW50920.1"/>
    <property type="molecule type" value="Genomic_DNA"/>
</dbReference>
<comment type="caution">
    <text evidence="2">The sequence shown here is derived from an EMBL/GenBank/DDBJ whole genome shotgun (WGS) entry which is preliminary data.</text>
</comment>
<dbReference type="AlphaFoldDB" id="A0A395XM92"/>
<organism evidence="2 3">
    <name type="scientific">Dorea formicigenerans</name>
    <dbReference type="NCBI Taxonomy" id="39486"/>
    <lineage>
        <taxon>Bacteria</taxon>
        <taxon>Bacillati</taxon>
        <taxon>Bacillota</taxon>
        <taxon>Clostridia</taxon>
        <taxon>Lachnospirales</taxon>
        <taxon>Lachnospiraceae</taxon>
        <taxon>Dorea</taxon>
    </lineage>
</organism>
<accession>A0A395XM92</accession>
<evidence type="ECO:0000256" key="1">
    <source>
        <dbReference type="SAM" id="MobiDB-lite"/>
    </source>
</evidence>
<evidence type="ECO:0000313" key="2">
    <source>
        <dbReference type="EMBL" id="RGW50920.1"/>
    </source>
</evidence>
<gene>
    <name evidence="2" type="ORF">DWV67_13065</name>
</gene>
<name>A0A395XM92_9FIRM</name>
<dbReference type="Proteomes" id="UP000266376">
    <property type="component" value="Unassembled WGS sequence"/>
</dbReference>
<evidence type="ECO:0000313" key="3">
    <source>
        <dbReference type="Proteomes" id="UP000266376"/>
    </source>
</evidence>
<sequence length="324" mass="37038">MDNSFDSLLNVSAVPQDDKVQAFIAESKNNRNRCYELSEQVTAQVATDGQMLQKYLDVQSTFDRYTANNALLILAQRPDAQKLGDYGYWRSQGTYVKRVERQSPVLILEPGKNYEREDGSMGTFYNAKKLYDISQTTLTDKHIEEVKHDERSVIRALVSNPPANIVVAEPDQMPDEKGAYFEPEENCIYVRKGMDAQEIFQSLVPELVFAGYAEGNPDYDRSEDAFHAYCVAYMLSKKYGMDISQFDFTHAPEFFENMEPQEVRGELSKARDAANAISGRMARVLEQDKNLNHRQQGKTEAEQKEPEAKTGEQKAQEHDRREAR</sequence>
<evidence type="ECO:0008006" key="4">
    <source>
        <dbReference type="Google" id="ProtNLM"/>
    </source>
</evidence>